<name>A1AT09_PELPD</name>
<evidence type="ECO:0000259" key="3">
    <source>
        <dbReference type="PROSITE" id="PS50102"/>
    </source>
</evidence>
<gene>
    <name evidence="4" type="ordered locus">Ppro_2882</name>
</gene>
<feature type="domain" description="RRM" evidence="3">
    <location>
        <begin position="3"/>
        <end position="81"/>
    </location>
</feature>
<evidence type="ECO:0000313" key="5">
    <source>
        <dbReference type="Proteomes" id="UP000006732"/>
    </source>
</evidence>
<reference evidence="4 5" key="1">
    <citation type="submission" date="2006-10" db="EMBL/GenBank/DDBJ databases">
        <title>Complete sequence of chromosome of Pelobacter propionicus DSM 2379.</title>
        <authorList>
            <consortium name="US DOE Joint Genome Institute"/>
            <person name="Copeland A."/>
            <person name="Lucas S."/>
            <person name="Lapidus A."/>
            <person name="Barry K."/>
            <person name="Detter J.C."/>
            <person name="Glavina del Rio T."/>
            <person name="Hammon N."/>
            <person name="Israni S."/>
            <person name="Dalin E."/>
            <person name="Tice H."/>
            <person name="Pitluck S."/>
            <person name="Saunders E."/>
            <person name="Brettin T."/>
            <person name="Bruce D."/>
            <person name="Han C."/>
            <person name="Tapia R."/>
            <person name="Schmutz J."/>
            <person name="Larimer F."/>
            <person name="Land M."/>
            <person name="Hauser L."/>
            <person name="Kyrpides N."/>
            <person name="Kim E."/>
            <person name="Lovley D."/>
            <person name="Richardson P."/>
        </authorList>
    </citation>
    <scope>NUCLEOTIDE SEQUENCE [LARGE SCALE GENOMIC DNA]</scope>
    <source>
        <strain evidence="5">DSM 2379 / NBRC 103807 / OttBd1</strain>
    </source>
</reference>
<dbReference type="GO" id="GO:0003729">
    <property type="term" value="F:mRNA binding"/>
    <property type="evidence" value="ECO:0007669"/>
    <property type="project" value="TreeGrafter"/>
</dbReference>
<dbReference type="PANTHER" id="PTHR48025:SF1">
    <property type="entry name" value="RRM DOMAIN-CONTAINING PROTEIN"/>
    <property type="match status" value="1"/>
</dbReference>
<dbReference type="SUPFAM" id="SSF54928">
    <property type="entry name" value="RNA-binding domain, RBD"/>
    <property type="match status" value="1"/>
</dbReference>
<dbReference type="AlphaFoldDB" id="A1AT09"/>
<keyword evidence="5" id="KW-1185">Reference proteome</keyword>
<feature type="compositionally biased region" description="Basic and acidic residues" evidence="2">
    <location>
        <begin position="97"/>
        <end position="108"/>
    </location>
</feature>
<dbReference type="CDD" id="cd00590">
    <property type="entry name" value="RRM_SF"/>
    <property type="match status" value="1"/>
</dbReference>
<dbReference type="Pfam" id="PF00076">
    <property type="entry name" value="RRM_1"/>
    <property type="match status" value="1"/>
</dbReference>
<feature type="region of interest" description="Disordered" evidence="2">
    <location>
        <begin position="79"/>
        <end position="108"/>
    </location>
</feature>
<dbReference type="PANTHER" id="PTHR48025">
    <property type="entry name" value="OS02G0815200 PROTEIN"/>
    <property type="match status" value="1"/>
</dbReference>
<dbReference type="PROSITE" id="PS50102">
    <property type="entry name" value="RRM"/>
    <property type="match status" value="1"/>
</dbReference>
<dbReference type="Proteomes" id="UP000006732">
    <property type="component" value="Chromosome"/>
</dbReference>
<dbReference type="EMBL" id="CP000482">
    <property type="protein sequence ID" value="ABL00480.1"/>
    <property type="molecule type" value="Genomic_DNA"/>
</dbReference>
<sequence length="108" mass="11850">MKKELYVGSISARATEEDIRHLFSISGTVTSIHLIRDAQTGEFKGCGYVRMATPEQTKDAVETLDGALLIDKVLTVSIARPQPPQKKKQFGGGRRGPGQERRPRGGKK</sequence>
<dbReference type="RefSeq" id="WP_011736715.1">
    <property type="nucleotide sequence ID" value="NC_008609.1"/>
</dbReference>
<protein>
    <submittedName>
        <fullName evidence="4">RNP-1 like RNA-binding protein</fullName>
    </submittedName>
</protein>
<dbReference type="Gene3D" id="3.30.70.330">
    <property type="match status" value="1"/>
</dbReference>
<dbReference type="eggNOG" id="COG0724">
    <property type="taxonomic scope" value="Bacteria"/>
</dbReference>
<dbReference type="OrthoDB" id="9798855at2"/>
<evidence type="ECO:0000256" key="2">
    <source>
        <dbReference type="SAM" id="MobiDB-lite"/>
    </source>
</evidence>
<dbReference type="HOGENOM" id="CLU_012062_28_8_7"/>
<dbReference type="InterPro" id="IPR035979">
    <property type="entry name" value="RBD_domain_sf"/>
</dbReference>
<evidence type="ECO:0000256" key="1">
    <source>
        <dbReference type="ARBA" id="ARBA00022884"/>
    </source>
</evidence>
<dbReference type="SMART" id="SM00360">
    <property type="entry name" value="RRM"/>
    <property type="match status" value="1"/>
</dbReference>
<dbReference type="InterPro" id="IPR012677">
    <property type="entry name" value="Nucleotide-bd_a/b_plait_sf"/>
</dbReference>
<dbReference type="KEGG" id="ppd:Ppro_2882"/>
<accession>A1AT09</accession>
<organism evidence="4 5">
    <name type="scientific">Pelobacter propionicus (strain DSM 2379 / NBRC 103807 / OttBd1)</name>
    <dbReference type="NCBI Taxonomy" id="338966"/>
    <lineage>
        <taxon>Bacteria</taxon>
        <taxon>Pseudomonadati</taxon>
        <taxon>Thermodesulfobacteriota</taxon>
        <taxon>Desulfuromonadia</taxon>
        <taxon>Desulfuromonadales</taxon>
        <taxon>Desulfuromonadaceae</taxon>
        <taxon>Pelobacter</taxon>
    </lineage>
</organism>
<dbReference type="STRING" id="338966.Ppro_2882"/>
<dbReference type="InterPro" id="IPR000504">
    <property type="entry name" value="RRM_dom"/>
</dbReference>
<dbReference type="InterPro" id="IPR050502">
    <property type="entry name" value="Euk_RNA-bind_prot"/>
</dbReference>
<proteinExistence type="predicted"/>
<keyword evidence="1" id="KW-0694">RNA-binding</keyword>
<evidence type="ECO:0000313" key="4">
    <source>
        <dbReference type="EMBL" id="ABL00480.1"/>
    </source>
</evidence>